<dbReference type="AlphaFoldDB" id="A0A9P4UPH0"/>
<dbReference type="OrthoDB" id="20772at2759"/>
<dbReference type="InterPro" id="IPR006640">
    <property type="entry name" value="SprT-like_domain"/>
</dbReference>
<sequence>LDRSTTPPPISPSKLKSPSKTKTRMPTPTLRQSLDAFWNASTINEWNDQYSPAKTVLSPQKSRQPLQPPSSSSPSALQSRSKSPTKRIKAEVAAEKDFEACKRHLAERFLAELDAKVAEGEISRLSASTGGVRIVWNKTLNSTAGRANWRRETVKTTSPPQRIDGTSTKQSMTTIEKHYASIELATKVIASSEHRLLNVLAHEFCHLANFMVSGVKDQPHGRSFKAWGTRCSAAFGDRGVHVTTKHSYDIDYRYVWRCKNEGECGVEFKRHSKSIDPKRHRCG</sequence>
<evidence type="ECO:0000256" key="1">
    <source>
        <dbReference type="SAM" id="MobiDB-lite"/>
    </source>
</evidence>
<comment type="caution">
    <text evidence="3">The sequence shown here is derived from an EMBL/GenBank/DDBJ whole genome shotgun (WGS) entry which is preliminary data.</text>
</comment>
<organism evidence="3 4">
    <name type="scientific">Polychaeton citri CBS 116435</name>
    <dbReference type="NCBI Taxonomy" id="1314669"/>
    <lineage>
        <taxon>Eukaryota</taxon>
        <taxon>Fungi</taxon>
        <taxon>Dikarya</taxon>
        <taxon>Ascomycota</taxon>
        <taxon>Pezizomycotina</taxon>
        <taxon>Dothideomycetes</taxon>
        <taxon>Dothideomycetidae</taxon>
        <taxon>Capnodiales</taxon>
        <taxon>Capnodiaceae</taxon>
        <taxon>Polychaeton</taxon>
    </lineage>
</organism>
<feature type="compositionally biased region" description="Low complexity" evidence="1">
    <location>
        <begin position="58"/>
        <end position="82"/>
    </location>
</feature>
<evidence type="ECO:0000259" key="2">
    <source>
        <dbReference type="SMART" id="SM00731"/>
    </source>
</evidence>
<dbReference type="GO" id="GO:0006950">
    <property type="term" value="P:response to stress"/>
    <property type="evidence" value="ECO:0007669"/>
    <property type="project" value="UniProtKB-ARBA"/>
</dbReference>
<keyword evidence="4" id="KW-1185">Reference proteome</keyword>
<feature type="domain" description="SprT-like" evidence="2">
    <location>
        <begin position="111"/>
        <end position="282"/>
    </location>
</feature>
<dbReference type="GO" id="GO:0005634">
    <property type="term" value="C:nucleus"/>
    <property type="evidence" value="ECO:0007669"/>
    <property type="project" value="TreeGrafter"/>
</dbReference>
<dbReference type="PANTHER" id="PTHR23099">
    <property type="entry name" value="TRANSCRIPTIONAL REGULATOR"/>
    <property type="match status" value="1"/>
</dbReference>
<feature type="compositionally biased region" description="Pro residues" evidence="1">
    <location>
        <begin position="1"/>
        <end position="11"/>
    </location>
</feature>
<feature type="region of interest" description="Disordered" evidence="1">
    <location>
        <begin position="51"/>
        <end position="87"/>
    </location>
</feature>
<gene>
    <name evidence="3" type="ORF">K431DRAFT_191453</name>
</gene>
<dbReference type="Proteomes" id="UP000799441">
    <property type="component" value="Unassembled WGS sequence"/>
</dbReference>
<accession>A0A9P4UPH0</accession>
<feature type="compositionally biased region" description="Polar residues" evidence="1">
    <location>
        <begin position="155"/>
        <end position="170"/>
    </location>
</feature>
<dbReference type="PANTHER" id="PTHR23099:SF0">
    <property type="entry name" value="GERM CELL NUCLEAR ACIDIC PROTEIN"/>
    <property type="match status" value="1"/>
</dbReference>
<feature type="non-terminal residue" evidence="3">
    <location>
        <position position="1"/>
    </location>
</feature>
<name>A0A9P4UPH0_9PEZI</name>
<dbReference type="SMART" id="SM00731">
    <property type="entry name" value="SprT"/>
    <property type="match status" value="1"/>
</dbReference>
<protein>
    <recommendedName>
        <fullName evidence="2">SprT-like domain-containing protein</fullName>
    </recommendedName>
</protein>
<feature type="region of interest" description="Disordered" evidence="1">
    <location>
        <begin position="151"/>
        <end position="170"/>
    </location>
</feature>
<dbReference type="EMBL" id="MU003776">
    <property type="protein sequence ID" value="KAF2723447.1"/>
    <property type="molecule type" value="Genomic_DNA"/>
</dbReference>
<feature type="region of interest" description="Disordered" evidence="1">
    <location>
        <begin position="1"/>
        <end position="30"/>
    </location>
</feature>
<evidence type="ECO:0000313" key="3">
    <source>
        <dbReference type="EMBL" id="KAF2723447.1"/>
    </source>
</evidence>
<feature type="non-terminal residue" evidence="3">
    <location>
        <position position="283"/>
    </location>
</feature>
<dbReference type="Pfam" id="PF10263">
    <property type="entry name" value="SprT-like"/>
    <property type="match status" value="1"/>
</dbReference>
<evidence type="ECO:0000313" key="4">
    <source>
        <dbReference type="Proteomes" id="UP000799441"/>
    </source>
</evidence>
<proteinExistence type="predicted"/>
<reference evidence="3" key="1">
    <citation type="journal article" date="2020" name="Stud. Mycol.">
        <title>101 Dothideomycetes genomes: a test case for predicting lifestyles and emergence of pathogens.</title>
        <authorList>
            <person name="Haridas S."/>
            <person name="Albert R."/>
            <person name="Binder M."/>
            <person name="Bloem J."/>
            <person name="Labutti K."/>
            <person name="Salamov A."/>
            <person name="Andreopoulos B."/>
            <person name="Baker S."/>
            <person name="Barry K."/>
            <person name="Bills G."/>
            <person name="Bluhm B."/>
            <person name="Cannon C."/>
            <person name="Castanera R."/>
            <person name="Culley D."/>
            <person name="Daum C."/>
            <person name="Ezra D."/>
            <person name="Gonzalez J."/>
            <person name="Henrissat B."/>
            <person name="Kuo A."/>
            <person name="Liang C."/>
            <person name="Lipzen A."/>
            <person name="Lutzoni F."/>
            <person name="Magnuson J."/>
            <person name="Mondo S."/>
            <person name="Nolan M."/>
            <person name="Ohm R."/>
            <person name="Pangilinan J."/>
            <person name="Park H.-J."/>
            <person name="Ramirez L."/>
            <person name="Alfaro M."/>
            <person name="Sun H."/>
            <person name="Tritt A."/>
            <person name="Yoshinaga Y."/>
            <person name="Zwiers L.-H."/>
            <person name="Turgeon B."/>
            <person name="Goodwin S."/>
            <person name="Spatafora J."/>
            <person name="Crous P."/>
            <person name="Grigoriev I."/>
        </authorList>
    </citation>
    <scope>NUCLEOTIDE SEQUENCE</scope>
    <source>
        <strain evidence="3">CBS 116435</strain>
    </source>
</reference>